<dbReference type="EMBL" id="LJCR01000404">
    <property type="protein sequence ID" value="KPV52871.1"/>
    <property type="molecule type" value="Genomic_DNA"/>
</dbReference>
<keyword evidence="2" id="KW-1185">Reference proteome</keyword>
<dbReference type="InterPro" id="IPR027417">
    <property type="entry name" value="P-loop_NTPase"/>
</dbReference>
<accession>A0A0P9D4M4</accession>
<gene>
    <name evidence="1" type="ORF">SE17_12880</name>
</gene>
<protein>
    <submittedName>
        <fullName evidence="1">Uncharacterized protein</fullName>
    </submittedName>
</protein>
<evidence type="ECO:0000313" key="2">
    <source>
        <dbReference type="Proteomes" id="UP000050509"/>
    </source>
</evidence>
<proteinExistence type="predicted"/>
<name>A0A0P9D4M4_9CHLR</name>
<reference evidence="1 2" key="1">
    <citation type="submission" date="2015-09" db="EMBL/GenBank/DDBJ databases">
        <title>Draft genome sequence of Kouleothrix aurantiaca JCM 19913.</title>
        <authorList>
            <person name="Hemp J."/>
        </authorList>
    </citation>
    <scope>NUCLEOTIDE SEQUENCE [LARGE SCALE GENOMIC DNA]</scope>
    <source>
        <strain evidence="1 2">COM-B</strain>
    </source>
</reference>
<sequence length="449" mass="51089">MHTLLLHVFKQLEQTQIRYCVIRGYEELETLDDRGDVDLLVAAEQMPELRVILSQLQFVRLPSWGHAPHQFYVAYDEATDRWLKLDIVTEVVYGKPIPTLATDLAAGCLARRQPRGETYVPAPEDELITLLLHCLLDKGAFAPHRLARVQALRHEVRDEALMNRLLRSVWAADMTWARLASLIDNESWSALLAEAAGIARRLKRGQRLAAVRRRVGSMVLRKPDRVAGALQPRSLTVALLAPDGGGKTTLATELARRFFLPSRYIYMGTNIEASTVGLPTTRWIQKKSRSGSKPLRLLTRGLRFPNNVAEQWYRYGASYYHMLRGRLVLFDRYVYDAPGGARKMSLKSRLRRWALVAIAPEPDLVVFLDAPGAVLYARKGEHSPAILEEQRQHYLGLQQHLPQMVVIDATNSADQVRRKVTSLIWQWYAKNLRGDKSPRPKRRAALGDR</sequence>
<dbReference type="AlphaFoldDB" id="A0A0P9D4M4"/>
<dbReference type="Gene3D" id="3.40.50.300">
    <property type="entry name" value="P-loop containing nucleotide triphosphate hydrolases"/>
    <property type="match status" value="1"/>
</dbReference>
<evidence type="ECO:0000313" key="1">
    <source>
        <dbReference type="EMBL" id="KPV52871.1"/>
    </source>
</evidence>
<dbReference type="Proteomes" id="UP000050509">
    <property type="component" value="Unassembled WGS sequence"/>
</dbReference>
<dbReference type="SUPFAM" id="SSF52540">
    <property type="entry name" value="P-loop containing nucleoside triphosphate hydrolases"/>
    <property type="match status" value="1"/>
</dbReference>
<comment type="caution">
    <text evidence="1">The sequence shown here is derived from an EMBL/GenBank/DDBJ whole genome shotgun (WGS) entry which is preliminary data.</text>
</comment>
<organism evidence="1 2">
    <name type="scientific">Kouleothrix aurantiaca</name>
    <dbReference type="NCBI Taxonomy" id="186479"/>
    <lineage>
        <taxon>Bacteria</taxon>
        <taxon>Bacillati</taxon>
        <taxon>Chloroflexota</taxon>
        <taxon>Chloroflexia</taxon>
        <taxon>Chloroflexales</taxon>
        <taxon>Roseiflexineae</taxon>
        <taxon>Roseiflexaceae</taxon>
        <taxon>Kouleothrix</taxon>
    </lineage>
</organism>